<evidence type="ECO:0000259" key="6">
    <source>
        <dbReference type="PROSITE" id="PS51192"/>
    </source>
</evidence>
<dbReference type="PROSITE" id="PS51194">
    <property type="entry name" value="HELICASE_CTER"/>
    <property type="match status" value="1"/>
</dbReference>
<dbReference type="PANTHER" id="PTHR12131:SF1">
    <property type="entry name" value="ATP-DEPENDENT RNA HELICASE SUPV3L1, MITOCHONDRIAL-RELATED"/>
    <property type="match status" value="1"/>
</dbReference>
<evidence type="ECO:0000256" key="3">
    <source>
        <dbReference type="ARBA" id="ARBA00022806"/>
    </source>
</evidence>
<reference evidence="8 9" key="1">
    <citation type="submission" date="2019-03" db="EMBL/GenBank/DDBJ databases">
        <title>Genomic Encyclopedia of Type Strains, Phase IV (KMG-IV): sequencing the most valuable type-strain genomes for metagenomic binning, comparative biology and taxonomic classification.</title>
        <authorList>
            <person name="Goeker M."/>
        </authorList>
    </citation>
    <scope>NUCLEOTIDE SEQUENCE [LARGE SCALE GENOMIC DNA]</scope>
    <source>
        <strain evidence="8 9">DSM 45361</strain>
    </source>
</reference>
<gene>
    <name evidence="8" type="ORF">EV186_108411</name>
</gene>
<dbReference type="InterPro" id="IPR011545">
    <property type="entry name" value="DEAD/DEAH_box_helicase_dom"/>
</dbReference>
<dbReference type="EMBL" id="SNXZ01000008">
    <property type="protein sequence ID" value="TDP92198.1"/>
    <property type="molecule type" value="Genomic_DNA"/>
</dbReference>
<evidence type="ECO:0000259" key="7">
    <source>
        <dbReference type="PROSITE" id="PS51194"/>
    </source>
</evidence>
<dbReference type="Gene3D" id="3.40.50.300">
    <property type="entry name" value="P-loop containing nucleotide triphosphate hydrolases"/>
    <property type="match status" value="2"/>
</dbReference>
<proteinExistence type="predicted"/>
<dbReference type="GO" id="GO:0016787">
    <property type="term" value="F:hydrolase activity"/>
    <property type="evidence" value="ECO:0007669"/>
    <property type="project" value="UniProtKB-KW"/>
</dbReference>
<evidence type="ECO:0000313" key="8">
    <source>
        <dbReference type="EMBL" id="TDP92198.1"/>
    </source>
</evidence>
<dbReference type="InterPro" id="IPR050699">
    <property type="entry name" value="RNA-DNA_Helicase"/>
</dbReference>
<sequence length="915" mass="100745">MAASPDRSPAEAYAASRGRARYPQLADFGDELSFDLDPFQRRACQALEDGHGVLVCAPTGAGKTVVGEFAVHLALQAGRKCFYTTPIKALSNQKHADLVARHGAANVGLLTGDTSINGDAPVVVMTTEVLRNMLYAGSPTLRGLGYVVMDEVHYLADRFRGAVWEEVILHLPEAVRLVSLSATVSNAEEFGEWLVEVRGDTTVVVDEHRPVPLWQHMQVGGRMMDLFAGTDDEGHPQMNPNLLRRVEETGRVYAPAYSGPRRSKRPQQRPRFHPPSRVEVIERLDRAGLLPGIVFVFSRAGCDAAVAQCVRSGLRLTDEDEVLRIRRIVDSHTKDLPDGDLMVLGYWEWREALERGFAGHHAGLLPAFKETVEELFVQGLVKAVFATETLALGINMPARTVVLERLVKYNGETHADLTPGEYTQLTGRAGRRGIDVEGHAVVVWQPGMDPRQVAGLASTRTYPLRSSFRPGYNMAVNLVARLGAIPARELLEQSFAQFQADRSVVGLAKRIERNKEALEGYAEAMTCHLGDFAEYAALRKRLSDREKALTRQNSAHRRAEAAASLEKLRKGDVIAVPSGRRSGLALVIDPGLDPVGEPRPLVLTEDRWAGRLSVADFPTPVHALGRIRLPKQVDVRSPRSRRDLASTLRNTGIEVPARDRRRGSGAADDPELAALRRALRAHPCHGCNDREDHARWSERHSRLKGETEQLERKVAATTHSLARAFDRITTLLTERGYLTSAKKVTQHGKRLARIYGESDLLVAECLRQELWRDLEAPELAAVVSSLVYEARRDAGFEPNVPGGAISDALTATARLWTALEEDERRVGVERTRSPDAGFAWPVYRWARGEGLERVLTAAESAGQELSAGDFVRWCRQVIDLLDQIRTVMGGDDPVGATASLAVTALRRGVVALGPE</sequence>
<dbReference type="SUPFAM" id="SSF52540">
    <property type="entry name" value="P-loop containing nucleoside triphosphate hydrolases"/>
    <property type="match status" value="1"/>
</dbReference>
<dbReference type="Pfam" id="PF00271">
    <property type="entry name" value="Helicase_C"/>
    <property type="match status" value="1"/>
</dbReference>
<dbReference type="InterPro" id="IPR014001">
    <property type="entry name" value="Helicase_ATP-bd"/>
</dbReference>
<dbReference type="InterPro" id="IPR001650">
    <property type="entry name" value="Helicase_C-like"/>
</dbReference>
<evidence type="ECO:0000256" key="4">
    <source>
        <dbReference type="ARBA" id="ARBA00022840"/>
    </source>
</evidence>
<feature type="domain" description="Helicase C-terminal" evidence="7">
    <location>
        <begin position="283"/>
        <end position="480"/>
    </location>
</feature>
<dbReference type="AlphaFoldDB" id="A0A4V3CXZ7"/>
<name>A0A4V3CXZ7_LABRH</name>
<protein>
    <submittedName>
        <fullName evidence="8">ATP-dependent RNA helicase HelY</fullName>
    </submittedName>
</protein>
<dbReference type="SMART" id="SM00490">
    <property type="entry name" value="HELICc"/>
    <property type="match status" value="1"/>
</dbReference>
<keyword evidence="2" id="KW-0378">Hydrolase</keyword>
<feature type="compositionally biased region" description="Basic residues" evidence="5">
    <location>
        <begin position="261"/>
        <end position="274"/>
    </location>
</feature>
<dbReference type="RefSeq" id="WP_133853729.1">
    <property type="nucleotide sequence ID" value="NZ_SNXZ01000008.1"/>
</dbReference>
<evidence type="ECO:0000256" key="5">
    <source>
        <dbReference type="SAM" id="MobiDB-lite"/>
    </source>
</evidence>
<evidence type="ECO:0000256" key="1">
    <source>
        <dbReference type="ARBA" id="ARBA00022741"/>
    </source>
</evidence>
<dbReference type="Pfam" id="PF00270">
    <property type="entry name" value="DEAD"/>
    <property type="match status" value="1"/>
</dbReference>
<keyword evidence="4" id="KW-0067">ATP-binding</keyword>
<dbReference type="GO" id="GO:0003676">
    <property type="term" value="F:nucleic acid binding"/>
    <property type="evidence" value="ECO:0007669"/>
    <property type="project" value="InterPro"/>
</dbReference>
<dbReference type="GO" id="GO:0055087">
    <property type="term" value="C:Ski complex"/>
    <property type="evidence" value="ECO:0007669"/>
    <property type="project" value="TreeGrafter"/>
</dbReference>
<dbReference type="InterPro" id="IPR027417">
    <property type="entry name" value="P-loop_NTPase"/>
</dbReference>
<evidence type="ECO:0000256" key="2">
    <source>
        <dbReference type="ARBA" id="ARBA00022801"/>
    </source>
</evidence>
<dbReference type="SMART" id="SM01142">
    <property type="entry name" value="DSHCT"/>
    <property type="match status" value="1"/>
</dbReference>
<keyword evidence="3 8" id="KW-0347">Helicase</keyword>
<accession>A0A4V3CXZ7</accession>
<organism evidence="8 9">
    <name type="scientific">Labedaea rhizosphaerae</name>
    <dbReference type="NCBI Taxonomy" id="598644"/>
    <lineage>
        <taxon>Bacteria</taxon>
        <taxon>Bacillati</taxon>
        <taxon>Actinomycetota</taxon>
        <taxon>Actinomycetes</taxon>
        <taxon>Pseudonocardiales</taxon>
        <taxon>Pseudonocardiaceae</taxon>
        <taxon>Labedaea</taxon>
    </lineage>
</organism>
<evidence type="ECO:0000313" key="9">
    <source>
        <dbReference type="Proteomes" id="UP000295444"/>
    </source>
</evidence>
<comment type="caution">
    <text evidence="8">The sequence shown here is derived from an EMBL/GenBank/DDBJ whole genome shotgun (WGS) entry which is preliminary data.</text>
</comment>
<feature type="region of interest" description="Disordered" evidence="5">
    <location>
        <begin position="255"/>
        <end position="275"/>
    </location>
</feature>
<dbReference type="PROSITE" id="PS51192">
    <property type="entry name" value="HELICASE_ATP_BIND_1"/>
    <property type="match status" value="1"/>
</dbReference>
<dbReference type="InterPro" id="IPR058621">
    <property type="entry name" value="SH3_HelY"/>
</dbReference>
<dbReference type="SMART" id="SM00487">
    <property type="entry name" value="DEXDc"/>
    <property type="match status" value="1"/>
</dbReference>
<feature type="domain" description="Helicase ATP-binding" evidence="6">
    <location>
        <begin position="44"/>
        <end position="202"/>
    </location>
</feature>
<dbReference type="GO" id="GO:0005524">
    <property type="term" value="F:ATP binding"/>
    <property type="evidence" value="ECO:0007669"/>
    <property type="project" value="UniProtKB-KW"/>
</dbReference>
<dbReference type="Proteomes" id="UP000295444">
    <property type="component" value="Unassembled WGS sequence"/>
</dbReference>
<dbReference type="GO" id="GO:0070478">
    <property type="term" value="P:nuclear-transcribed mRNA catabolic process, 3'-5' exonucleolytic nonsense-mediated decay"/>
    <property type="evidence" value="ECO:0007669"/>
    <property type="project" value="TreeGrafter"/>
</dbReference>
<dbReference type="Pfam" id="PF26090">
    <property type="entry name" value="SH3_HelY"/>
    <property type="match status" value="1"/>
</dbReference>
<dbReference type="Pfam" id="PF08148">
    <property type="entry name" value="DSHCT"/>
    <property type="match status" value="1"/>
</dbReference>
<dbReference type="Gene3D" id="1.10.3380.30">
    <property type="match status" value="1"/>
</dbReference>
<keyword evidence="9" id="KW-1185">Reference proteome</keyword>
<keyword evidence="1" id="KW-0547">Nucleotide-binding</keyword>
<dbReference type="OrthoDB" id="3229913at2"/>
<dbReference type="GO" id="GO:0004386">
    <property type="term" value="F:helicase activity"/>
    <property type="evidence" value="ECO:0007669"/>
    <property type="project" value="UniProtKB-KW"/>
</dbReference>
<dbReference type="CDD" id="cd18795">
    <property type="entry name" value="SF2_C_Ski2"/>
    <property type="match status" value="1"/>
</dbReference>
<dbReference type="InterPro" id="IPR012961">
    <property type="entry name" value="Ski2/MTR4_C"/>
</dbReference>
<dbReference type="PANTHER" id="PTHR12131">
    <property type="entry name" value="ATP-DEPENDENT RNA AND DNA HELICASE"/>
    <property type="match status" value="1"/>
</dbReference>
<dbReference type="FunFam" id="3.40.50.300:FF:000190">
    <property type="entry name" value="ATP-dependent RNA helicase"/>
    <property type="match status" value="1"/>
</dbReference>